<proteinExistence type="predicted"/>
<evidence type="ECO:0008006" key="3">
    <source>
        <dbReference type="Google" id="ProtNLM"/>
    </source>
</evidence>
<name>A0AAV4VQS3_CAEEX</name>
<sequence length="83" mass="9460">MCIEPIIRKIQGCTHIHQVLAFGDDIALLADSLELFQDLLNTIISILGQLSLKLNPRKSHSVMYLERPQRKSEILFSTLMRLA</sequence>
<keyword evidence="2" id="KW-1185">Reference proteome</keyword>
<gene>
    <name evidence="1" type="ORF">CEXT_277301</name>
</gene>
<accession>A0AAV4VQS3</accession>
<dbReference type="EMBL" id="BPLR01014996">
    <property type="protein sequence ID" value="GIY72831.1"/>
    <property type="molecule type" value="Genomic_DNA"/>
</dbReference>
<reference evidence="1 2" key="1">
    <citation type="submission" date="2021-06" db="EMBL/GenBank/DDBJ databases">
        <title>Caerostris extrusa draft genome.</title>
        <authorList>
            <person name="Kono N."/>
            <person name="Arakawa K."/>
        </authorList>
    </citation>
    <scope>NUCLEOTIDE SEQUENCE [LARGE SCALE GENOMIC DNA]</scope>
</reference>
<organism evidence="1 2">
    <name type="scientific">Caerostris extrusa</name>
    <name type="common">Bark spider</name>
    <name type="synonym">Caerostris bankana</name>
    <dbReference type="NCBI Taxonomy" id="172846"/>
    <lineage>
        <taxon>Eukaryota</taxon>
        <taxon>Metazoa</taxon>
        <taxon>Ecdysozoa</taxon>
        <taxon>Arthropoda</taxon>
        <taxon>Chelicerata</taxon>
        <taxon>Arachnida</taxon>
        <taxon>Araneae</taxon>
        <taxon>Araneomorphae</taxon>
        <taxon>Entelegynae</taxon>
        <taxon>Araneoidea</taxon>
        <taxon>Araneidae</taxon>
        <taxon>Caerostris</taxon>
    </lineage>
</organism>
<evidence type="ECO:0000313" key="2">
    <source>
        <dbReference type="Proteomes" id="UP001054945"/>
    </source>
</evidence>
<protein>
    <recommendedName>
        <fullName evidence="3">Reverse transcriptase domain-containing protein</fullName>
    </recommendedName>
</protein>
<evidence type="ECO:0000313" key="1">
    <source>
        <dbReference type="EMBL" id="GIY72831.1"/>
    </source>
</evidence>
<comment type="caution">
    <text evidence="1">The sequence shown here is derived from an EMBL/GenBank/DDBJ whole genome shotgun (WGS) entry which is preliminary data.</text>
</comment>
<dbReference type="Proteomes" id="UP001054945">
    <property type="component" value="Unassembled WGS sequence"/>
</dbReference>
<dbReference type="AlphaFoldDB" id="A0AAV4VQS3"/>